<dbReference type="Proteomes" id="UP000756710">
    <property type="component" value="Unassembled WGS sequence"/>
</dbReference>
<proteinExistence type="predicted"/>
<name>A0A060ZF08_9ACTN</name>
<keyword evidence="3" id="KW-1185">Reference proteome</keyword>
<evidence type="ECO:0000313" key="3">
    <source>
        <dbReference type="Proteomes" id="UP000756710"/>
    </source>
</evidence>
<gene>
    <name evidence="2" type="ORF">J2Z30_003551</name>
    <name evidence="1" type="ORF">SIRAN1543</name>
</gene>
<dbReference type="RefSeq" id="WP_044568026.1">
    <property type="nucleotide sequence ID" value="NZ_BAABDR010000025.1"/>
</dbReference>
<sequence>MGLFTGLATLPLAPVRGVVWIAERIHDEAHRQLYDPEVIKQRLEEVAEARESGELTEEEAAREEDELVRRLMSQGPPGGGLEV</sequence>
<reference evidence="2 3" key="2">
    <citation type="submission" date="2021-03" db="EMBL/GenBank/DDBJ databases">
        <title>Genomic Encyclopedia of Type Strains, Phase IV (KMG-IV): sequencing the most valuable type-strain genomes for metagenomic binning, comparative biology and taxonomic classification.</title>
        <authorList>
            <person name="Goeker M."/>
        </authorList>
    </citation>
    <scope>NUCLEOTIDE SEQUENCE [LARGE SCALE GENOMIC DNA]</scope>
    <source>
        <strain evidence="2 3">DSM 41954</strain>
    </source>
</reference>
<evidence type="ECO:0000313" key="1">
    <source>
        <dbReference type="EMBL" id="CDR04183.1"/>
    </source>
</evidence>
<evidence type="ECO:0000313" key="2">
    <source>
        <dbReference type="EMBL" id="MBP2062532.1"/>
    </source>
</evidence>
<organism evidence="1">
    <name type="scientific">Streptomyces iranensis</name>
    <dbReference type="NCBI Taxonomy" id="576784"/>
    <lineage>
        <taxon>Bacteria</taxon>
        <taxon>Bacillati</taxon>
        <taxon>Actinomycetota</taxon>
        <taxon>Actinomycetes</taxon>
        <taxon>Kitasatosporales</taxon>
        <taxon>Streptomycetaceae</taxon>
        <taxon>Streptomyces</taxon>
        <taxon>Streptomyces violaceusniger group</taxon>
    </lineage>
</organism>
<dbReference type="HOGENOM" id="CLU_162460_1_0_11"/>
<accession>A0A060ZF08</accession>
<protein>
    <submittedName>
        <fullName evidence="1">Gas vesicle protein GvpG</fullName>
    </submittedName>
    <submittedName>
        <fullName evidence="2">Uncharacterized protein (DUF488 family)</fullName>
    </submittedName>
</protein>
<dbReference type="EMBL" id="JAGGLR010000009">
    <property type="protein sequence ID" value="MBP2062532.1"/>
    <property type="molecule type" value="Genomic_DNA"/>
</dbReference>
<dbReference type="AlphaFoldDB" id="A0A060ZF08"/>
<dbReference type="EMBL" id="LK022848">
    <property type="protein sequence ID" value="CDR04183.1"/>
    <property type="molecule type" value="Genomic_DNA"/>
</dbReference>
<reference evidence="1" key="1">
    <citation type="submission" date="2014-05" db="EMBL/GenBank/DDBJ databases">
        <authorList>
            <person name="Horn Fabian"/>
        </authorList>
    </citation>
    <scope>NUCLEOTIDE SEQUENCE</scope>
</reference>
<dbReference type="InterPro" id="IPR007804">
    <property type="entry name" value="GvpG"/>
</dbReference>
<dbReference type="Pfam" id="PF05120">
    <property type="entry name" value="GvpG"/>
    <property type="match status" value="1"/>
</dbReference>